<dbReference type="GO" id="GO:0032259">
    <property type="term" value="P:methylation"/>
    <property type="evidence" value="ECO:0007669"/>
    <property type="project" value="UniProtKB-KW"/>
</dbReference>
<dbReference type="CDD" id="cd02440">
    <property type="entry name" value="AdoMet_MTases"/>
    <property type="match status" value="1"/>
</dbReference>
<dbReference type="PROSITE" id="PS01131">
    <property type="entry name" value="RRNA_A_DIMETH"/>
    <property type="match status" value="1"/>
</dbReference>
<keyword evidence="2 5" id="KW-0489">Methyltransferase</keyword>
<gene>
    <name evidence="5" type="ORF">RM423_05820</name>
</gene>
<dbReference type="PANTHER" id="PTHR44942">
    <property type="entry name" value="METHYLTRANSF_11 DOMAIN-CONTAINING PROTEIN"/>
    <property type="match status" value="1"/>
</dbReference>
<dbReference type="InterPro" id="IPR051052">
    <property type="entry name" value="Diverse_substrate_MTase"/>
</dbReference>
<keyword evidence="6" id="KW-1185">Reference proteome</keyword>
<dbReference type="GO" id="GO:0008168">
    <property type="term" value="F:methyltransferase activity"/>
    <property type="evidence" value="ECO:0007669"/>
    <property type="project" value="UniProtKB-KW"/>
</dbReference>
<dbReference type="InterPro" id="IPR029063">
    <property type="entry name" value="SAM-dependent_MTases_sf"/>
</dbReference>
<evidence type="ECO:0000256" key="2">
    <source>
        <dbReference type="ARBA" id="ARBA00022603"/>
    </source>
</evidence>
<sequence>MSASDAENLPGSSYARSFGSEAARYAAARPGYADAAIDHALRGIRTAGASLVGTSSGDQASRILDLGAGTGKLTASLIGRADEIVAVEPDAEMLAELRHLVPQATALKGSAERIPLPDQSVDAILVGQAFHWFDRPQADREFARVLRPGGIVGLIWNFPDQSVEWIPKLYLATKREPLPWSAVFEELDQSLFTAAEETWFDTAHQLDGPAALSDLVHTWSWVITMPAGERAAIKERLRVLVARYAELQGPTVLMPQRTKVVCQVLRS</sequence>
<protein>
    <submittedName>
        <fullName evidence="5">Class I SAM-dependent methyltransferase</fullName>
    </submittedName>
</protein>
<evidence type="ECO:0000313" key="6">
    <source>
        <dbReference type="Proteomes" id="UP001183176"/>
    </source>
</evidence>
<proteinExistence type="inferred from homology"/>
<comment type="similarity">
    <text evidence="1">Belongs to the methyltransferase superfamily.</text>
</comment>
<reference evidence="6" key="1">
    <citation type="submission" date="2023-07" db="EMBL/GenBank/DDBJ databases">
        <title>30 novel species of actinomycetes from the DSMZ collection.</title>
        <authorList>
            <person name="Nouioui I."/>
        </authorList>
    </citation>
    <scope>NUCLEOTIDE SEQUENCE [LARGE SCALE GENOMIC DNA]</scope>
    <source>
        <strain evidence="6">DSM 44399</strain>
    </source>
</reference>
<dbReference type="InterPro" id="IPR020596">
    <property type="entry name" value="rRNA_Ade_Mease_Trfase_CS"/>
</dbReference>
<dbReference type="PANTHER" id="PTHR44942:SF4">
    <property type="entry name" value="METHYLTRANSFERASE TYPE 11 DOMAIN-CONTAINING PROTEIN"/>
    <property type="match status" value="1"/>
</dbReference>
<dbReference type="InterPro" id="IPR013216">
    <property type="entry name" value="Methyltransf_11"/>
</dbReference>
<dbReference type="EMBL" id="JAVREH010000005">
    <property type="protein sequence ID" value="MDT0260908.1"/>
    <property type="molecule type" value="Genomic_DNA"/>
</dbReference>
<evidence type="ECO:0000313" key="5">
    <source>
        <dbReference type="EMBL" id="MDT0260908.1"/>
    </source>
</evidence>
<comment type="caution">
    <text evidence="5">The sequence shown here is derived from an EMBL/GenBank/DDBJ whole genome shotgun (WGS) entry which is preliminary data.</text>
</comment>
<organism evidence="5 6">
    <name type="scientific">Jatrophihabitans lederbergiae</name>
    <dbReference type="NCBI Taxonomy" id="3075547"/>
    <lineage>
        <taxon>Bacteria</taxon>
        <taxon>Bacillati</taxon>
        <taxon>Actinomycetota</taxon>
        <taxon>Actinomycetes</taxon>
        <taxon>Jatrophihabitantales</taxon>
        <taxon>Jatrophihabitantaceae</taxon>
        <taxon>Jatrophihabitans</taxon>
    </lineage>
</organism>
<keyword evidence="3" id="KW-0808">Transferase</keyword>
<evidence type="ECO:0000256" key="1">
    <source>
        <dbReference type="ARBA" id="ARBA00008361"/>
    </source>
</evidence>
<dbReference type="Pfam" id="PF08241">
    <property type="entry name" value="Methyltransf_11"/>
    <property type="match status" value="1"/>
</dbReference>
<accession>A0ABU2J861</accession>
<name>A0ABU2J861_9ACTN</name>
<dbReference type="SUPFAM" id="SSF53335">
    <property type="entry name" value="S-adenosyl-L-methionine-dependent methyltransferases"/>
    <property type="match status" value="1"/>
</dbReference>
<dbReference type="RefSeq" id="WP_311422065.1">
    <property type="nucleotide sequence ID" value="NZ_JAVREH010000005.1"/>
</dbReference>
<evidence type="ECO:0000259" key="4">
    <source>
        <dbReference type="Pfam" id="PF08241"/>
    </source>
</evidence>
<feature type="domain" description="Methyltransferase type 11" evidence="4">
    <location>
        <begin position="64"/>
        <end position="152"/>
    </location>
</feature>
<dbReference type="Gene3D" id="3.40.50.150">
    <property type="entry name" value="Vaccinia Virus protein VP39"/>
    <property type="match status" value="1"/>
</dbReference>
<dbReference type="Proteomes" id="UP001183176">
    <property type="component" value="Unassembled WGS sequence"/>
</dbReference>
<evidence type="ECO:0000256" key="3">
    <source>
        <dbReference type="ARBA" id="ARBA00022679"/>
    </source>
</evidence>